<feature type="transmembrane region" description="Helical" evidence="7">
    <location>
        <begin position="378"/>
        <end position="404"/>
    </location>
</feature>
<dbReference type="PANTHER" id="PTHR33567:SF3">
    <property type="entry name" value="CHROMATE ION TRANSPORTER (EUROFUNG)"/>
    <property type="match status" value="1"/>
</dbReference>
<gene>
    <name evidence="8" type="ORF">EV667_1615</name>
</gene>
<feature type="transmembrane region" description="Helical" evidence="7">
    <location>
        <begin position="89"/>
        <end position="110"/>
    </location>
</feature>
<dbReference type="Proteomes" id="UP000295030">
    <property type="component" value="Unassembled WGS sequence"/>
</dbReference>
<keyword evidence="9" id="KW-1185">Reference proteome</keyword>
<evidence type="ECO:0000256" key="6">
    <source>
        <dbReference type="ARBA" id="ARBA00023136"/>
    </source>
</evidence>
<dbReference type="RefSeq" id="WP_207907686.1">
    <property type="nucleotide sequence ID" value="NZ_SMFY01000001.1"/>
</dbReference>
<reference evidence="8 9" key="1">
    <citation type="submission" date="2019-03" db="EMBL/GenBank/DDBJ databases">
        <title>Genomic Encyclopedia of Type Strains, Phase IV (KMG-IV): sequencing the most valuable type-strain genomes for metagenomic binning, comparative biology and taxonomic classification.</title>
        <authorList>
            <person name="Goeker M."/>
        </authorList>
    </citation>
    <scope>NUCLEOTIDE SEQUENCE [LARGE SCALE GENOMIC DNA]</scope>
    <source>
        <strain evidence="8 9">DSM 101</strain>
    </source>
</reference>
<feature type="transmembrane region" description="Helical" evidence="7">
    <location>
        <begin position="206"/>
        <end position="227"/>
    </location>
</feature>
<comment type="subcellular location">
    <subcellularLocation>
        <location evidence="1">Cell membrane</location>
        <topology evidence="1">Multi-pass membrane protein</topology>
    </subcellularLocation>
</comment>
<comment type="caution">
    <text evidence="8">The sequence shown here is derived from an EMBL/GenBank/DDBJ whole genome shotgun (WGS) entry which is preliminary data.</text>
</comment>
<feature type="transmembrane region" description="Helical" evidence="7">
    <location>
        <begin position="122"/>
        <end position="142"/>
    </location>
</feature>
<proteinExistence type="inferred from homology"/>
<feature type="transmembrane region" description="Helical" evidence="7">
    <location>
        <begin position="20"/>
        <end position="40"/>
    </location>
</feature>
<evidence type="ECO:0000256" key="1">
    <source>
        <dbReference type="ARBA" id="ARBA00004651"/>
    </source>
</evidence>
<name>A0A4R1IBM6_ANCAQ</name>
<protein>
    <submittedName>
        <fullName evidence="8">Chromate transporter</fullName>
    </submittedName>
</protein>
<dbReference type="AlphaFoldDB" id="A0A4R1IBM6"/>
<dbReference type="PANTHER" id="PTHR33567">
    <property type="entry name" value="CHROMATE ION TRANSPORTER (EUROFUNG)"/>
    <property type="match status" value="1"/>
</dbReference>
<feature type="transmembrane region" description="Helical" evidence="7">
    <location>
        <begin position="239"/>
        <end position="257"/>
    </location>
</feature>
<comment type="similarity">
    <text evidence="2">Belongs to the chromate ion transporter (CHR) (TC 2.A.51) family.</text>
</comment>
<evidence type="ECO:0000256" key="2">
    <source>
        <dbReference type="ARBA" id="ARBA00005262"/>
    </source>
</evidence>
<dbReference type="InterPro" id="IPR003370">
    <property type="entry name" value="Chromate_transpt"/>
</dbReference>
<feature type="transmembrane region" description="Helical" evidence="7">
    <location>
        <begin position="341"/>
        <end position="358"/>
    </location>
</feature>
<organism evidence="8 9">
    <name type="scientific">Ancylobacter aquaticus</name>
    <dbReference type="NCBI Taxonomy" id="100"/>
    <lineage>
        <taxon>Bacteria</taxon>
        <taxon>Pseudomonadati</taxon>
        <taxon>Pseudomonadota</taxon>
        <taxon>Alphaproteobacteria</taxon>
        <taxon>Hyphomicrobiales</taxon>
        <taxon>Xanthobacteraceae</taxon>
        <taxon>Ancylobacter</taxon>
    </lineage>
</organism>
<evidence type="ECO:0000313" key="8">
    <source>
        <dbReference type="EMBL" id="TCK31505.1"/>
    </source>
</evidence>
<dbReference type="InterPro" id="IPR014047">
    <property type="entry name" value="Chr_Tranpt_l_chain"/>
</dbReference>
<evidence type="ECO:0000256" key="5">
    <source>
        <dbReference type="ARBA" id="ARBA00022989"/>
    </source>
</evidence>
<evidence type="ECO:0000256" key="7">
    <source>
        <dbReference type="SAM" id="Phobius"/>
    </source>
</evidence>
<dbReference type="Pfam" id="PF02417">
    <property type="entry name" value="Chromate_transp"/>
    <property type="match status" value="2"/>
</dbReference>
<dbReference type="GO" id="GO:0005886">
    <property type="term" value="C:plasma membrane"/>
    <property type="evidence" value="ECO:0007669"/>
    <property type="project" value="UniProtKB-SubCell"/>
</dbReference>
<dbReference type="NCBIfam" id="TIGR00937">
    <property type="entry name" value="2A51"/>
    <property type="match status" value="1"/>
</dbReference>
<sequence>MNETPAPAPTDKGTICEVFLAFLRLGLTSFGGPVAHLGFFREDLVKRRQWLSEESYASLVALCQFLPGPASSQVGMAIGLMRAGPAGMAAAWIAFTLPSALLMFAFAYGVMHADAAGLGGGWLAGLKVAAAAIVADAVLGMAKTLCPDRPRRSLALVAAAVAVLVPGALGQIGIIAAGALAGLAFIRLDGTAVREPTGHYLPGRTASLVAFALFALLLAGLPLLAQATGSAGVSLFDTLYRAGALVFGGGHVVLPLIEAELVRPGGLTREVFLAGYGAAQAVPGPLFSFAAYVGAMMPVPPNGAIGGLLALVAAFLPSALLVYGALRFWTRLAANRRVRDGLAGVNAAVVGLLGAALWDPVVTSSLTSPRAFALALLAYLALALWRVPAWAVVAGAALGGAVLLQT</sequence>
<keyword evidence="4 7" id="KW-0812">Transmembrane</keyword>
<feature type="transmembrane region" description="Helical" evidence="7">
    <location>
        <begin position="154"/>
        <end position="186"/>
    </location>
</feature>
<keyword evidence="5 7" id="KW-1133">Transmembrane helix</keyword>
<dbReference type="EMBL" id="SMFY01000001">
    <property type="protein sequence ID" value="TCK31505.1"/>
    <property type="molecule type" value="Genomic_DNA"/>
</dbReference>
<accession>A0A4R1IBM6</accession>
<evidence type="ECO:0000256" key="4">
    <source>
        <dbReference type="ARBA" id="ARBA00022692"/>
    </source>
</evidence>
<evidence type="ECO:0000313" key="9">
    <source>
        <dbReference type="Proteomes" id="UP000295030"/>
    </source>
</evidence>
<keyword evidence="3" id="KW-1003">Cell membrane</keyword>
<dbReference type="PIRSF" id="PIRSF004810">
    <property type="entry name" value="ChrA"/>
    <property type="match status" value="1"/>
</dbReference>
<feature type="transmembrane region" description="Helical" evidence="7">
    <location>
        <begin position="304"/>
        <end position="329"/>
    </location>
</feature>
<dbReference type="GO" id="GO:0015109">
    <property type="term" value="F:chromate transmembrane transporter activity"/>
    <property type="evidence" value="ECO:0007669"/>
    <property type="project" value="InterPro"/>
</dbReference>
<keyword evidence="6 7" id="KW-0472">Membrane</keyword>
<evidence type="ECO:0000256" key="3">
    <source>
        <dbReference type="ARBA" id="ARBA00022475"/>
    </source>
</evidence>